<evidence type="ECO:0000256" key="1">
    <source>
        <dbReference type="SAM" id="MobiDB-lite"/>
    </source>
</evidence>
<feature type="compositionally biased region" description="Low complexity" evidence="1">
    <location>
        <begin position="97"/>
        <end position="107"/>
    </location>
</feature>
<sequence>MASSFEYFIQSQQFTFYIGREEKPIVVHAAVIAATSQQLNVLINGGMEESEKQSARFKDVRVDDFIRFCEYAYRGDYTVPPCEKIRQEQNSLDGKTQPPDEQPQQEPSSVAIQTQEAREEWPWTADPLASKKKPKGKNRKHANDWGQSIDFDYPSEIPKGEEPPVELPQHEVKPAPRTRLRTQFNSREFLTDNDPKALILKNFEPKSNKAAHENFTPVFLAHARLYWFAHLRLIEPLKALTLRKLHKTLLDFKLYDSRVGDIVELSRYIYSNQDLPGRSEDGTLDELRKLVVEYIVCEIDTIGKNDEFVKYIEEGGEFVGDFWRMTRDYIA</sequence>
<evidence type="ECO:0000313" key="4">
    <source>
        <dbReference type="Proteomes" id="UP000799437"/>
    </source>
</evidence>
<name>A0A6A6WHR3_9PEZI</name>
<evidence type="ECO:0000259" key="2">
    <source>
        <dbReference type="PROSITE" id="PS50097"/>
    </source>
</evidence>
<organism evidence="3 4">
    <name type="scientific">Pseudovirgaria hyperparasitica</name>
    <dbReference type="NCBI Taxonomy" id="470096"/>
    <lineage>
        <taxon>Eukaryota</taxon>
        <taxon>Fungi</taxon>
        <taxon>Dikarya</taxon>
        <taxon>Ascomycota</taxon>
        <taxon>Pezizomycotina</taxon>
        <taxon>Dothideomycetes</taxon>
        <taxon>Dothideomycetes incertae sedis</taxon>
        <taxon>Acrospermales</taxon>
        <taxon>Acrospermaceae</taxon>
        <taxon>Pseudovirgaria</taxon>
    </lineage>
</organism>
<protein>
    <recommendedName>
        <fullName evidence="2">BTB domain-containing protein</fullName>
    </recommendedName>
</protein>
<dbReference type="Proteomes" id="UP000799437">
    <property type="component" value="Unassembled WGS sequence"/>
</dbReference>
<feature type="domain" description="BTB" evidence="2">
    <location>
        <begin position="12"/>
        <end position="81"/>
    </location>
</feature>
<dbReference type="EMBL" id="ML996566">
    <property type="protein sequence ID" value="KAF2761580.1"/>
    <property type="molecule type" value="Genomic_DNA"/>
</dbReference>
<feature type="compositionally biased region" description="Basic residues" evidence="1">
    <location>
        <begin position="130"/>
        <end position="140"/>
    </location>
</feature>
<dbReference type="Pfam" id="PF00651">
    <property type="entry name" value="BTB"/>
    <property type="match status" value="1"/>
</dbReference>
<proteinExistence type="predicted"/>
<dbReference type="Gene3D" id="3.30.710.10">
    <property type="entry name" value="Potassium Channel Kv1.1, Chain A"/>
    <property type="match status" value="1"/>
</dbReference>
<dbReference type="RefSeq" id="XP_033604031.1">
    <property type="nucleotide sequence ID" value="XM_033748962.1"/>
</dbReference>
<dbReference type="PANTHER" id="PTHR47843">
    <property type="entry name" value="BTB DOMAIN-CONTAINING PROTEIN-RELATED"/>
    <property type="match status" value="1"/>
</dbReference>
<reference evidence="3" key="1">
    <citation type="journal article" date="2020" name="Stud. Mycol.">
        <title>101 Dothideomycetes genomes: a test case for predicting lifestyles and emergence of pathogens.</title>
        <authorList>
            <person name="Haridas S."/>
            <person name="Albert R."/>
            <person name="Binder M."/>
            <person name="Bloem J."/>
            <person name="Labutti K."/>
            <person name="Salamov A."/>
            <person name="Andreopoulos B."/>
            <person name="Baker S."/>
            <person name="Barry K."/>
            <person name="Bills G."/>
            <person name="Bluhm B."/>
            <person name="Cannon C."/>
            <person name="Castanera R."/>
            <person name="Culley D."/>
            <person name="Daum C."/>
            <person name="Ezra D."/>
            <person name="Gonzalez J."/>
            <person name="Henrissat B."/>
            <person name="Kuo A."/>
            <person name="Liang C."/>
            <person name="Lipzen A."/>
            <person name="Lutzoni F."/>
            <person name="Magnuson J."/>
            <person name="Mondo S."/>
            <person name="Nolan M."/>
            <person name="Ohm R."/>
            <person name="Pangilinan J."/>
            <person name="Park H.-J."/>
            <person name="Ramirez L."/>
            <person name="Alfaro M."/>
            <person name="Sun H."/>
            <person name="Tritt A."/>
            <person name="Yoshinaga Y."/>
            <person name="Zwiers L.-H."/>
            <person name="Turgeon B."/>
            <person name="Goodwin S."/>
            <person name="Spatafora J."/>
            <person name="Crous P."/>
            <person name="Grigoriev I."/>
        </authorList>
    </citation>
    <scope>NUCLEOTIDE SEQUENCE</scope>
    <source>
        <strain evidence="3">CBS 121739</strain>
    </source>
</reference>
<dbReference type="GeneID" id="54490016"/>
<dbReference type="PROSITE" id="PS50097">
    <property type="entry name" value="BTB"/>
    <property type="match status" value="1"/>
</dbReference>
<keyword evidence="4" id="KW-1185">Reference proteome</keyword>
<feature type="region of interest" description="Disordered" evidence="1">
    <location>
        <begin position="89"/>
        <end position="151"/>
    </location>
</feature>
<gene>
    <name evidence="3" type="ORF">EJ05DRAFT_530280</name>
</gene>
<dbReference type="SUPFAM" id="SSF54695">
    <property type="entry name" value="POZ domain"/>
    <property type="match status" value="1"/>
</dbReference>
<dbReference type="OrthoDB" id="9997739at2759"/>
<dbReference type="InterPro" id="IPR000210">
    <property type="entry name" value="BTB/POZ_dom"/>
</dbReference>
<dbReference type="AlphaFoldDB" id="A0A6A6WHR3"/>
<evidence type="ECO:0000313" key="3">
    <source>
        <dbReference type="EMBL" id="KAF2761580.1"/>
    </source>
</evidence>
<dbReference type="CDD" id="cd18186">
    <property type="entry name" value="BTB_POZ_ZBTB_KLHL-like"/>
    <property type="match status" value="1"/>
</dbReference>
<dbReference type="InterPro" id="IPR011333">
    <property type="entry name" value="SKP1/BTB/POZ_sf"/>
</dbReference>
<accession>A0A6A6WHR3</accession>